<evidence type="ECO:0000256" key="1">
    <source>
        <dbReference type="ARBA" id="ARBA00010605"/>
    </source>
</evidence>
<evidence type="ECO:0000313" key="8">
    <source>
        <dbReference type="Proteomes" id="UP000192578"/>
    </source>
</evidence>
<dbReference type="GO" id="GO:0003735">
    <property type="term" value="F:structural constituent of ribosome"/>
    <property type="evidence" value="ECO:0007669"/>
    <property type="project" value="InterPro"/>
</dbReference>
<proteinExistence type="inferred from homology"/>
<evidence type="ECO:0000256" key="3">
    <source>
        <dbReference type="ARBA" id="ARBA00023274"/>
    </source>
</evidence>
<protein>
    <recommendedName>
        <fullName evidence="4">Large ribosomal subunit protein bL9m</fullName>
    </recommendedName>
    <alternativeName>
        <fullName evidence="5">39S ribosomal protein L9, mitochondrial</fullName>
    </alternativeName>
</protein>
<evidence type="ECO:0000313" key="7">
    <source>
        <dbReference type="EMBL" id="OQV25542.1"/>
    </source>
</evidence>
<gene>
    <name evidence="7" type="ORF">BV898_00480</name>
</gene>
<dbReference type="PANTHER" id="PTHR21368">
    <property type="entry name" value="50S RIBOSOMAL PROTEIN L9"/>
    <property type="match status" value="1"/>
</dbReference>
<evidence type="ECO:0000256" key="2">
    <source>
        <dbReference type="ARBA" id="ARBA00022980"/>
    </source>
</evidence>
<comment type="caution">
    <text evidence="7">The sequence shown here is derived from an EMBL/GenBank/DDBJ whole genome shotgun (WGS) entry which is preliminary data.</text>
</comment>
<name>A0A1W0XDW0_HYPEX</name>
<organism evidence="7 8">
    <name type="scientific">Hypsibius exemplaris</name>
    <name type="common">Freshwater tardigrade</name>
    <dbReference type="NCBI Taxonomy" id="2072580"/>
    <lineage>
        <taxon>Eukaryota</taxon>
        <taxon>Metazoa</taxon>
        <taxon>Ecdysozoa</taxon>
        <taxon>Tardigrada</taxon>
        <taxon>Eutardigrada</taxon>
        <taxon>Parachela</taxon>
        <taxon>Hypsibioidea</taxon>
        <taxon>Hypsibiidae</taxon>
        <taxon>Hypsibius</taxon>
    </lineage>
</organism>
<evidence type="ECO:0000256" key="5">
    <source>
        <dbReference type="ARBA" id="ARBA00035381"/>
    </source>
</evidence>
<dbReference type="Pfam" id="PF01281">
    <property type="entry name" value="Ribosomal_L9_N"/>
    <property type="match status" value="1"/>
</dbReference>
<dbReference type="SUPFAM" id="SSF55658">
    <property type="entry name" value="L9 N-domain-like"/>
    <property type="match status" value="1"/>
</dbReference>
<accession>A0A1W0XDW0</accession>
<dbReference type="InterPro" id="IPR000244">
    <property type="entry name" value="Ribosomal_bL9"/>
</dbReference>
<dbReference type="Gene3D" id="3.40.5.10">
    <property type="entry name" value="Ribosomal protein L9, N-terminal domain"/>
    <property type="match status" value="1"/>
</dbReference>
<sequence length="296" mass="34047">MSREMSRKLSTHLLAWRHCALLMRTDLIQSLSERTFSLSSSQNTWILKRQYQLKLIDLEHRHPVRRQIQMSDQVYEVVECTHEKPTPPIQLLLLTDVPAYGKAGHLVTVPRNIARMFLLPEGKAEYVTPEGIAVFEAKKREEALHPELQSSSATSLSTVAHLSDILLLVPMNMHNPWKLERWHIRSALRLIGVWSPNDDVIELPQQEIRGPHLEMHGKSFSVFIRINGKERAHLLCQIDLRCKDPADALPVLDTFKPDQFEPLFPGAVSDENKPTTLKRRLPTDRPVVPRHQVVDF</sequence>
<dbReference type="GO" id="GO:0006412">
    <property type="term" value="P:translation"/>
    <property type="evidence" value="ECO:0007669"/>
    <property type="project" value="InterPro"/>
</dbReference>
<dbReference type="GO" id="GO:1990904">
    <property type="term" value="C:ribonucleoprotein complex"/>
    <property type="evidence" value="ECO:0007669"/>
    <property type="project" value="UniProtKB-KW"/>
</dbReference>
<keyword evidence="8" id="KW-1185">Reference proteome</keyword>
<keyword evidence="3" id="KW-0687">Ribonucleoprotein</keyword>
<dbReference type="Proteomes" id="UP000192578">
    <property type="component" value="Unassembled WGS sequence"/>
</dbReference>
<dbReference type="OrthoDB" id="5555409at2759"/>
<keyword evidence="2 7" id="KW-0689">Ribosomal protein</keyword>
<evidence type="ECO:0000259" key="6">
    <source>
        <dbReference type="Pfam" id="PF01281"/>
    </source>
</evidence>
<comment type="similarity">
    <text evidence="1">Belongs to the bacterial ribosomal protein bL9 family.</text>
</comment>
<dbReference type="EMBL" id="MTYJ01000002">
    <property type="protein sequence ID" value="OQV25542.1"/>
    <property type="molecule type" value="Genomic_DNA"/>
</dbReference>
<dbReference type="InterPro" id="IPR036935">
    <property type="entry name" value="Ribosomal_bL9_N_sf"/>
</dbReference>
<feature type="domain" description="Ribosomal protein L9" evidence="6">
    <location>
        <begin position="89"/>
        <end position="133"/>
    </location>
</feature>
<dbReference type="InterPro" id="IPR020070">
    <property type="entry name" value="Ribosomal_bL9_N"/>
</dbReference>
<dbReference type="GO" id="GO:0005840">
    <property type="term" value="C:ribosome"/>
    <property type="evidence" value="ECO:0007669"/>
    <property type="project" value="UniProtKB-KW"/>
</dbReference>
<reference evidence="8" key="1">
    <citation type="submission" date="2017-01" db="EMBL/GenBank/DDBJ databases">
        <title>Comparative genomics of anhydrobiosis in the tardigrade Hypsibius dujardini.</title>
        <authorList>
            <person name="Yoshida Y."/>
            <person name="Koutsovoulos G."/>
            <person name="Laetsch D."/>
            <person name="Stevens L."/>
            <person name="Kumar S."/>
            <person name="Horikawa D."/>
            <person name="Ishino K."/>
            <person name="Komine S."/>
            <person name="Tomita M."/>
            <person name="Blaxter M."/>
            <person name="Arakawa K."/>
        </authorList>
    </citation>
    <scope>NUCLEOTIDE SEQUENCE [LARGE SCALE GENOMIC DNA]</scope>
    <source>
        <strain evidence="8">Z151</strain>
    </source>
</reference>
<dbReference type="AlphaFoldDB" id="A0A1W0XDW0"/>
<evidence type="ECO:0000256" key="4">
    <source>
        <dbReference type="ARBA" id="ARBA00035194"/>
    </source>
</evidence>
<dbReference type="InterPro" id="IPR009027">
    <property type="entry name" value="Ribosomal_bL9/RNase_H1_N"/>
</dbReference>